<accession>A0A645IVP3</accession>
<dbReference type="EMBL" id="VSSQ01118615">
    <property type="protein sequence ID" value="MPN52474.1"/>
    <property type="molecule type" value="Genomic_DNA"/>
</dbReference>
<evidence type="ECO:0000256" key="1">
    <source>
        <dbReference type="SAM" id="MobiDB-lite"/>
    </source>
</evidence>
<reference evidence="2" key="1">
    <citation type="submission" date="2019-08" db="EMBL/GenBank/DDBJ databases">
        <authorList>
            <person name="Kucharzyk K."/>
            <person name="Murdoch R.W."/>
            <person name="Higgins S."/>
            <person name="Loffler F."/>
        </authorList>
    </citation>
    <scope>NUCLEOTIDE SEQUENCE</scope>
</reference>
<sequence>MRVGDVDHGSLIRFDSGIQEHIRVQVLVRMRRIRLFSHLAHLPFLAVKQFGQGLPGKLSGSHDAAPEEQHDQNQQDGEYHHAQAGNSGNIIQDPHPLHAEGIQEGRQDRAGQ</sequence>
<evidence type="ECO:0000313" key="2">
    <source>
        <dbReference type="EMBL" id="MPN52474.1"/>
    </source>
</evidence>
<feature type="compositionally biased region" description="Basic and acidic residues" evidence="1">
    <location>
        <begin position="64"/>
        <end position="81"/>
    </location>
</feature>
<dbReference type="AlphaFoldDB" id="A0A645IVP3"/>
<gene>
    <name evidence="2" type="ORF">SDC9_200136</name>
</gene>
<name>A0A645IVP3_9ZZZZ</name>
<feature type="compositionally biased region" description="Basic and acidic residues" evidence="1">
    <location>
        <begin position="95"/>
        <end position="112"/>
    </location>
</feature>
<protein>
    <submittedName>
        <fullName evidence="2">Uncharacterized protein</fullName>
    </submittedName>
</protein>
<organism evidence="2">
    <name type="scientific">bioreactor metagenome</name>
    <dbReference type="NCBI Taxonomy" id="1076179"/>
    <lineage>
        <taxon>unclassified sequences</taxon>
        <taxon>metagenomes</taxon>
        <taxon>ecological metagenomes</taxon>
    </lineage>
</organism>
<comment type="caution">
    <text evidence="2">The sequence shown here is derived from an EMBL/GenBank/DDBJ whole genome shotgun (WGS) entry which is preliminary data.</text>
</comment>
<feature type="region of interest" description="Disordered" evidence="1">
    <location>
        <begin position="55"/>
        <end position="112"/>
    </location>
</feature>
<proteinExistence type="predicted"/>